<dbReference type="PANTHER" id="PTHR46644:SF2">
    <property type="entry name" value="DNA REPAIR PROTEIN XRCC2"/>
    <property type="match status" value="1"/>
</dbReference>
<feature type="non-terminal residue" evidence="1">
    <location>
        <position position="221"/>
    </location>
</feature>
<dbReference type="SUPFAM" id="SSF52540">
    <property type="entry name" value="P-loop containing nucleoside triphosphate hydrolases"/>
    <property type="match status" value="1"/>
</dbReference>
<gene>
    <name evidence="1" type="ORF">PCOR1329_LOCUS52427</name>
</gene>
<dbReference type="EMBL" id="CAUYUJ010016382">
    <property type="protein sequence ID" value="CAK0864598.1"/>
    <property type="molecule type" value="Genomic_DNA"/>
</dbReference>
<dbReference type="InterPro" id="IPR027417">
    <property type="entry name" value="P-loop_NTPase"/>
</dbReference>
<dbReference type="Proteomes" id="UP001189429">
    <property type="component" value="Unassembled WGS sequence"/>
</dbReference>
<accession>A0ABN9UWS2</accession>
<protein>
    <recommendedName>
        <fullName evidence="3">DNA recombination and repair protein Rad51-like C-terminal domain-containing protein</fullName>
    </recommendedName>
</protein>
<proteinExistence type="predicted"/>
<evidence type="ECO:0008006" key="3">
    <source>
        <dbReference type="Google" id="ProtNLM"/>
    </source>
</evidence>
<evidence type="ECO:0000313" key="1">
    <source>
        <dbReference type="EMBL" id="CAK0864598.1"/>
    </source>
</evidence>
<evidence type="ECO:0000313" key="2">
    <source>
        <dbReference type="Proteomes" id="UP001189429"/>
    </source>
</evidence>
<keyword evidence="2" id="KW-1185">Reference proteome</keyword>
<organism evidence="1 2">
    <name type="scientific">Prorocentrum cordatum</name>
    <dbReference type="NCBI Taxonomy" id="2364126"/>
    <lineage>
        <taxon>Eukaryota</taxon>
        <taxon>Sar</taxon>
        <taxon>Alveolata</taxon>
        <taxon>Dinophyceae</taxon>
        <taxon>Prorocentrales</taxon>
        <taxon>Prorocentraceae</taxon>
        <taxon>Prorocentrum</taxon>
    </lineage>
</organism>
<dbReference type="PANTHER" id="PTHR46644">
    <property type="entry name" value="DNA REPAIR PROTEIN XRCC2"/>
    <property type="match status" value="1"/>
</dbReference>
<sequence length="221" mass="23085">MALVALDAGAGHGPSSPDGLAADAVRPDETAWDLLRSLRASRGSGLACLDAHLPDGSLGPGELVVVHGAAGAAKSALLRSLLAAYVARTERGGHGLPAVLVDADGSFDAGLLAGVLEARGESALRRRREVGRPAEPEHAVSDAEAVEEALGRLLVLRPDEPQDLLRQLRLLRDVLAANPAVALLVVDSMSAWQTATAAFPKASAPFVRESWRALERLQREP</sequence>
<reference evidence="1" key="1">
    <citation type="submission" date="2023-10" db="EMBL/GenBank/DDBJ databases">
        <authorList>
            <person name="Chen Y."/>
            <person name="Shah S."/>
            <person name="Dougan E. K."/>
            <person name="Thang M."/>
            <person name="Chan C."/>
        </authorList>
    </citation>
    <scope>NUCLEOTIDE SEQUENCE [LARGE SCALE GENOMIC DNA]</scope>
</reference>
<dbReference type="InterPro" id="IPR030547">
    <property type="entry name" value="XRCC2"/>
</dbReference>
<dbReference type="Gene3D" id="3.40.50.300">
    <property type="entry name" value="P-loop containing nucleotide triphosphate hydrolases"/>
    <property type="match status" value="1"/>
</dbReference>
<name>A0ABN9UWS2_9DINO</name>
<comment type="caution">
    <text evidence="1">The sequence shown here is derived from an EMBL/GenBank/DDBJ whole genome shotgun (WGS) entry which is preliminary data.</text>
</comment>